<evidence type="ECO:0000259" key="8">
    <source>
        <dbReference type="Pfam" id="PF00275"/>
    </source>
</evidence>
<name>A0A7M1QVN9_9ACTO</name>
<dbReference type="Gene3D" id="3.65.10.10">
    <property type="entry name" value="Enolpyruvate transferase domain"/>
    <property type="match status" value="2"/>
</dbReference>
<dbReference type="AlphaFoldDB" id="A0A7M1QVN9"/>
<feature type="binding site" evidence="7">
    <location>
        <position position="357"/>
    </location>
    <ligand>
        <name>3-phosphoshikimate</name>
        <dbReference type="ChEBI" id="CHEBI:145989"/>
    </ligand>
</feature>
<keyword evidence="5 7" id="KW-0057">Aromatic amino acid biosynthesis</keyword>
<comment type="function">
    <text evidence="7">Catalyzes the transfer of the enolpyruvyl moiety of phosphoenolpyruvate (PEP) to the 5-hydroxyl of shikimate-3-phosphate (S3P) to produce enolpyruvyl shikimate-3-phosphate and inorganic phosphate.</text>
</comment>
<comment type="catalytic activity">
    <reaction evidence="6">
        <text>3-phosphoshikimate + phosphoenolpyruvate = 5-O-(1-carboxyvinyl)-3-phosphoshikimate + phosphate</text>
        <dbReference type="Rhea" id="RHEA:21256"/>
        <dbReference type="ChEBI" id="CHEBI:43474"/>
        <dbReference type="ChEBI" id="CHEBI:57701"/>
        <dbReference type="ChEBI" id="CHEBI:58702"/>
        <dbReference type="ChEBI" id="CHEBI:145989"/>
        <dbReference type="EC" id="2.5.1.19"/>
    </reaction>
    <physiologicalReaction direction="left-to-right" evidence="6">
        <dbReference type="Rhea" id="RHEA:21257"/>
    </physiologicalReaction>
</comment>
<keyword evidence="10" id="KW-1185">Reference proteome</keyword>
<keyword evidence="3 7" id="KW-0028">Amino-acid biosynthesis</keyword>
<evidence type="ECO:0000313" key="10">
    <source>
        <dbReference type="Proteomes" id="UP000595053"/>
    </source>
</evidence>
<feature type="active site" description="Proton acceptor" evidence="7">
    <location>
        <position position="334"/>
    </location>
</feature>
<dbReference type="GO" id="GO:0009423">
    <property type="term" value="P:chorismate biosynthetic process"/>
    <property type="evidence" value="ECO:0007669"/>
    <property type="project" value="UniProtKB-UniRule"/>
</dbReference>
<feature type="binding site" evidence="7">
    <location>
        <position position="361"/>
    </location>
    <ligand>
        <name>3-phosphoshikimate</name>
        <dbReference type="ChEBI" id="CHEBI:145989"/>
    </ligand>
</feature>
<gene>
    <name evidence="7 9" type="primary">aroA</name>
    <name evidence="9" type="ORF">INS88_02350</name>
</gene>
<dbReference type="UniPathway" id="UPA00053">
    <property type="reaction ID" value="UER00089"/>
</dbReference>
<protein>
    <recommendedName>
        <fullName evidence="7">3-phosphoshikimate 1-carboxyvinyltransferase</fullName>
        <ecNumber evidence="7">2.5.1.19</ecNumber>
    </recommendedName>
    <alternativeName>
        <fullName evidence="7">5-enolpyruvylshikimate-3-phosphate synthase</fullName>
        <shortName evidence="7">EPSP synthase</shortName>
        <shortName evidence="7">EPSPS</shortName>
    </alternativeName>
</protein>
<evidence type="ECO:0000256" key="3">
    <source>
        <dbReference type="ARBA" id="ARBA00022605"/>
    </source>
</evidence>
<sequence length="451" mass="47686">MARVRVGQGSRRNCLRAPAHRGWSVTWLAPTSGPVDATISIPGSKSLTNRYLVLAALGGSRVRIHNPLIARDTELMAQALRTLGASVTRDAASWIVEPGPIRGGRVECGLAGTVMRFIPPIAALASEPVVLDGDPAARLRPMNAIVEGLRGLGVRVDAADRDGSPVLPVTINGQGLLAGGRLDIDASASSQFVSALLLAGPLMTEGLDLRHVGARLPSQPHIDMTIDVLRTAGIDVEQVAGQHRWLVRPGVPQLPELTVEPDLSNAGAFLAAAMVTGGTVRIPGWPQRTTQPGDSYRHIFVAMGGRAWLEGDTLHLHGPQAILPYDADMCDVGELVPTVAAVAAFAEGTSRLRNIGQLRGHETDRLSAIVNELAKVGISARVEGDDLVVDGARPCAGATIDSYDDHRMATFGAILGLRLPGTHVINIETTAKTLPEFVPLWTRAFSSEGHL</sequence>
<dbReference type="Proteomes" id="UP000595053">
    <property type="component" value="Chromosome"/>
</dbReference>
<dbReference type="InterPro" id="IPR001986">
    <property type="entry name" value="Enolpyruvate_Tfrase_dom"/>
</dbReference>
<feature type="binding site" evidence="7">
    <location>
        <position position="365"/>
    </location>
    <ligand>
        <name>phosphoenolpyruvate</name>
        <dbReference type="ChEBI" id="CHEBI:58702"/>
    </ligand>
</feature>
<evidence type="ECO:0000256" key="6">
    <source>
        <dbReference type="ARBA" id="ARBA00044633"/>
    </source>
</evidence>
<dbReference type="FunFam" id="3.65.10.10:FF:000011">
    <property type="entry name" value="3-phosphoshikimate 1-carboxyvinyltransferase"/>
    <property type="match status" value="1"/>
</dbReference>
<dbReference type="InterPro" id="IPR023193">
    <property type="entry name" value="EPSP_synthase_CS"/>
</dbReference>
<evidence type="ECO:0000256" key="2">
    <source>
        <dbReference type="ARBA" id="ARBA00009948"/>
    </source>
</evidence>
<dbReference type="HAMAP" id="MF_00210">
    <property type="entry name" value="EPSP_synth"/>
    <property type="match status" value="1"/>
</dbReference>
<comment type="similarity">
    <text evidence="2 7">Belongs to the EPSP synthase family.</text>
</comment>
<dbReference type="PANTHER" id="PTHR21090">
    <property type="entry name" value="AROM/DEHYDROQUINATE SYNTHASE"/>
    <property type="match status" value="1"/>
</dbReference>
<feature type="binding site" evidence="7">
    <location>
        <position position="140"/>
    </location>
    <ligand>
        <name>phosphoenolpyruvate</name>
        <dbReference type="ChEBI" id="CHEBI:58702"/>
    </ligand>
</feature>
<dbReference type="InterPro" id="IPR006264">
    <property type="entry name" value="EPSP_synthase"/>
</dbReference>
<dbReference type="PROSITE" id="PS00885">
    <property type="entry name" value="EPSP_SYNTHASE_2"/>
    <property type="match status" value="1"/>
</dbReference>
<feature type="binding site" evidence="7">
    <location>
        <position position="45"/>
    </location>
    <ligand>
        <name>3-phosphoshikimate</name>
        <dbReference type="ChEBI" id="CHEBI:145989"/>
    </ligand>
</feature>
<dbReference type="SUPFAM" id="SSF55205">
    <property type="entry name" value="EPT/RTPC-like"/>
    <property type="match status" value="1"/>
</dbReference>
<feature type="binding site" evidence="7">
    <location>
        <position position="334"/>
    </location>
    <ligand>
        <name>3-phosphoshikimate</name>
        <dbReference type="ChEBI" id="CHEBI:145989"/>
    </ligand>
</feature>
<comment type="subcellular location">
    <subcellularLocation>
        <location evidence="7">Cytoplasm</location>
    </subcellularLocation>
</comment>
<feature type="binding site" evidence="7">
    <location>
        <position position="50"/>
    </location>
    <ligand>
        <name>3-phosphoshikimate</name>
        <dbReference type="ChEBI" id="CHEBI:145989"/>
    </ligand>
</feature>
<dbReference type="EMBL" id="CP063213">
    <property type="protein sequence ID" value="QOR46079.1"/>
    <property type="molecule type" value="Genomic_DNA"/>
</dbReference>
<feature type="binding site" evidence="7">
    <location>
        <position position="432"/>
    </location>
    <ligand>
        <name>phosphoenolpyruvate</name>
        <dbReference type="ChEBI" id="CHEBI:58702"/>
    </ligand>
</feature>
<organism evidence="9 10">
    <name type="scientific">Trueperella pecoris</name>
    <dbReference type="NCBI Taxonomy" id="2733571"/>
    <lineage>
        <taxon>Bacteria</taxon>
        <taxon>Bacillati</taxon>
        <taxon>Actinomycetota</taxon>
        <taxon>Actinomycetes</taxon>
        <taxon>Actinomycetales</taxon>
        <taxon>Actinomycetaceae</taxon>
        <taxon>Trueperella</taxon>
    </lineage>
</organism>
<evidence type="ECO:0000256" key="7">
    <source>
        <dbReference type="HAMAP-Rule" id="MF_00210"/>
    </source>
</evidence>
<feature type="binding site" evidence="7">
    <location>
        <position position="46"/>
    </location>
    <ligand>
        <name>3-phosphoshikimate</name>
        <dbReference type="ChEBI" id="CHEBI:145989"/>
    </ligand>
</feature>
<dbReference type="PANTHER" id="PTHR21090:SF5">
    <property type="entry name" value="PENTAFUNCTIONAL AROM POLYPEPTIDE"/>
    <property type="match status" value="1"/>
</dbReference>
<feature type="binding site" evidence="7">
    <location>
        <position position="191"/>
    </location>
    <ligand>
        <name>3-phosphoshikimate</name>
        <dbReference type="ChEBI" id="CHEBI:145989"/>
    </ligand>
</feature>
<dbReference type="Pfam" id="PF00275">
    <property type="entry name" value="EPSP_synthase"/>
    <property type="match status" value="1"/>
</dbReference>
<feature type="binding site" evidence="7">
    <location>
        <position position="112"/>
    </location>
    <ligand>
        <name>phosphoenolpyruvate</name>
        <dbReference type="ChEBI" id="CHEBI:58702"/>
    </ligand>
</feature>
<feature type="domain" description="Enolpyruvate transferase" evidence="8">
    <location>
        <begin position="32"/>
        <end position="439"/>
    </location>
</feature>
<accession>A0A7M1QVN9</accession>
<dbReference type="GO" id="GO:0008652">
    <property type="term" value="P:amino acid biosynthetic process"/>
    <property type="evidence" value="ECO:0007669"/>
    <property type="project" value="UniProtKB-KW"/>
</dbReference>
<comment type="subunit">
    <text evidence="7">Monomer.</text>
</comment>
<dbReference type="GO" id="GO:0005737">
    <property type="term" value="C:cytoplasm"/>
    <property type="evidence" value="ECO:0007669"/>
    <property type="project" value="UniProtKB-SubCell"/>
</dbReference>
<feature type="binding site" evidence="7">
    <location>
        <position position="189"/>
    </location>
    <ligand>
        <name>3-phosphoshikimate</name>
        <dbReference type="ChEBI" id="CHEBI:145989"/>
    </ligand>
</feature>
<reference evidence="9 10" key="1">
    <citation type="submission" date="2020-10" db="EMBL/GenBank/DDBJ databases">
        <title>Trueperella pecoris sp. nov. isolated from bovine and porcine specimens.</title>
        <authorList>
            <person name="Schoenecker L."/>
            <person name="Schnydrig P."/>
            <person name="Brodard I."/>
            <person name="Thomann A."/>
            <person name="Hemphill A."/>
            <person name="Rodriguez-Campos S."/>
            <person name="Perreten V."/>
            <person name="Jores J."/>
            <person name="Kittl S."/>
        </authorList>
    </citation>
    <scope>NUCLEOTIDE SEQUENCE [LARGE SCALE GENOMIC DNA]</scope>
    <source>
        <strain evidence="9 10">15A0121</strain>
    </source>
</reference>
<dbReference type="GO" id="GO:0003866">
    <property type="term" value="F:3-phosphoshikimate 1-carboxyvinyltransferase activity"/>
    <property type="evidence" value="ECO:0007669"/>
    <property type="project" value="UniProtKB-UniRule"/>
</dbReference>
<dbReference type="CDD" id="cd01556">
    <property type="entry name" value="EPSP_synthase"/>
    <property type="match status" value="1"/>
</dbReference>
<keyword evidence="4 7" id="KW-0808">Transferase</keyword>
<dbReference type="InterPro" id="IPR036968">
    <property type="entry name" value="Enolpyruvate_Tfrase_sf"/>
</dbReference>
<dbReference type="EC" id="2.5.1.19" evidence="7"/>
<evidence type="ECO:0000313" key="9">
    <source>
        <dbReference type="EMBL" id="QOR46079.1"/>
    </source>
</evidence>
<feature type="binding site" evidence="7">
    <location>
        <position position="218"/>
    </location>
    <ligand>
        <name>3-phosphoshikimate</name>
        <dbReference type="ChEBI" id="CHEBI:145989"/>
    </ligand>
</feature>
<dbReference type="GO" id="GO:0009073">
    <property type="term" value="P:aromatic amino acid family biosynthetic process"/>
    <property type="evidence" value="ECO:0007669"/>
    <property type="project" value="UniProtKB-KW"/>
</dbReference>
<evidence type="ECO:0000256" key="1">
    <source>
        <dbReference type="ARBA" id="ARBA00004811"/>
    </source>
</evidence>
<dbReference type="PIRSF" id="PIRSF000505">
    <property type="entry name" value="EPSPS"/>
    <property type="match status" value="1"/>
</dbReference>
<feature type="binding site" evidence="7">
    <location>
        <position position="191"/>
    </location>
    <ligand>
        <name>phosphoenolpyruvate</name>
        <dbReference type="ChEBI" id="CHEBI:58702"/>
    </ligand>
</feature>
<comment type="pathway">
    <text evidence="1 7">Metabolic intermediate biosynthesis; chorismate biosynthesis; chorismate from D-erythrose 4-phosphate and phosphoenolpyruvate: step 6/7.</text>
</comment>
<proteinExistence type="inferred from homology"/>
<dbReference type="InterPro" id="IPR013792">
    <property type="entry name" value="RNA3'P_cycl/enolpyr_Trfase_a/b"/>
</dbReference>
<dbReference type="NCBIfam" id="TIGR01356">
    <property type="entry name" value="aroA"/>
    <property type="match status" value="1"/>
</dbReference>
<keyword evidence="7" id="KW-0963">Cytoplasm</keyword>
<evidence type="ECO:0000256" key="5">
    <source>
        <dbReference type="ARBA" id="ARBA00023141"/>
    </source>
</evidence>
<feature type="binding site" evidence="7">
    <location>
        <position position="407"/>
    </location>
    <ligand>
        <name>phosphoenolpyruvate</name>
        <dbReference type="ChEBI" id="CHEBI:58702"/>
    </ligand>
</feature>
<feature type="binding site" evidence="7">
    <location>
        <position position="45"/>
    </location>
    <ligand>
        <name>phosphoenolpyruvate</name>
        <dbReference type="ChEBI" id="CHEBI:58702"/>
    </ligand>
</feature>
<evidence type="ECO:0000256" key="4">
    <source>
        <dbReference type="ARBA" id="ARBA00022679"/>
    </source>
</evidence>
<feature type="binding site" evidence="7">
    <location>
        <position position="190"/>
    </location>
    <ligand>
        <name>3-phosphoshikimate</name>
        <dbReference type="ChEBI" id="CHEBI:145989"/>
    </ligand>
</feature>